<evidence type="ECO:0000259" key="2">
    <source>
        <dbReference type="Pfam" id="PF22936"/>
    </source>
</evidence>
<reference evidence="3" key="1">
    <citation type="submission" date="2020-11" db="EMBL/GenBank/DDBJ databases">
        <authorList>
            <consortium name="DOE Joint Genome Institute"/>
            <person name="Ahrendt S."/>
            <person name="Riley R."/>
            <person name="Andreopoulos W."/>
            <person name="Labutti K."/>
            <person name="Pangilinan J."/>
            <person name="Ruiz-Duenas F.J."/>
            <person name="Barrasa J.M."/>
            <person name="Sanchez-Garcia M."/>
            <person name="Camarero S."/>
            <person name="Miyauchi S."/>
            <person name="Serrano A."/>
            <person name="Linde D."/>
            <person name="Babiker R."/>
            <person name="Drula E."/>
            <person name="Ayuso-Fernandez I."/>
            <person name="Pacheco R."/>
            <person name="Padilla G."/>
            <person name="Ferreira P."/>
            <person name="Barriuso J."/>
            <person name="Kellner H."/>
            <person name="Castanera R."/>
            <person name="Alfaro M."/>
            <person name="Ramirez L."/>
            <person name="Pisabarro A.G."/>
            <person name="Kuo A."/>
            <person name="Tritt A."/>
            <person name="Lipzen A."/>
            <person name="He G."/>
            <person name="Yan M."/>
            <person name="Ng V."/>
            <person name="Cullen D."/>
            <person name="Martin F."/>
            <person name="Rosso M.-N."/>
            <person name="Henrissat B."/>
            <person name="Hibbett D."/>
            <person name="Martinez A.T."/>
            <person name="Grigoriev I.V."/>
        </authorList>
    </citation>
    <scope>NUCLEOTIDE SEQUENCE</scope>
    <source>
        <strain evidence="3">CBS 506.95</strain>
    </source>
</reference>
<dbReference type="InterPro" id="IPR054722">
    <property type="entry name" value="PolX-like_BBD"/>
</dbReference>
<accession>A0A9P6JP52</accession>
<dbReference type="EMBL" id="MU157862">
    <property type="protein sequence ID" value="KAF9527270.1"/>
    <property type="molecule type" value="Genomic_DNA"/>
</dbReference>
<sequence length="275" mass="30535">MSTKDDFLRVPKLLPNGSNWISVRDRFRWAADARGLLKHIDGGITEPTPPTPSVTTSTAAATPAPDATTDAATLAAQEMAERGFELIHNRWCNNEATIKQAIANAVPDSVFNRIKSKTTAKEVWDALVAIYEARSMMVAIDLRKRLEVLKCGENDDRRMLPSLREWTRARSRRSTATTPITSYAGAVIEAEFAPKARSELYDSGASRHMIPFRDQLINFIPIDPRPITAADKRVFHAMGKGDMRIRIPNGKTTSIILLCDVLYAPSMRLTIISIS</sequence>
<evidence type="ECO:0000313" key="3">
    <source>
        <dbReference type="EMBL" id="KAF9527270.1"/>
    </source>
</evidence>
<keyword evidence="4" id="KW-1185">Reference proteome</keyword>
<evidence type="ECO:0000256" key="1">
    <source>
        <dbReference type="SAM" id="MobiDB-lite"/>
    </source>
</evidence>
<comment type="caution">
    <text evidence="3">The sequence shown here is derived from an EMBL/GenBank/DDBJ whole genome shotgun (WGS) entry which is preliminary data.</text>
</comment>
<dbReference type="Pfam" id="PF14223">
    <property type="entry name" value="Retrotran_gag_2"/>
    <property type="match status" value="1"/>
</dbReference>
<dbReference type="OrthoDB" id="3251181at2759"/>
<organism evidence="3 4">
    <name type="scientific">Crepidotus variabilis</name>
    <dbReference type="NCBI Taxonomy" id="179855"/>
    <lineage>
        <taxon>Eukaryota</taxon>
        <taxon>Fungi</taxon>
        <taxon>Dikarya</taxon>
        <taxon>Basidiomycota</taxon>
        <taxon>Agaricomycotina</taxon>
        <taxon>Agaricomycetes</taxon>
        <taxon>Agaricomycetidae</taxon>
        <taxon>Agaricales</taxon>
        <taxon>Agaricineae</taxon>
        <taxon>Crepidotaceae</taxon>
        <taxon>Crepidotus</taxon>
    </lineage>
</organism>
<dbReference type="AlphaFoldDB" id="A0A9P6JP52"/>
<gene>
    <name evidence="3" type="ORF">CPB83DRAFT_768658</name>
</gene>
<feature type="region of interest" description="Disordered" evidence="1">
    <location>
        <begin position="40"/>
        <end position="65"/>
    </location>
</feature>
<feature type="compositionally biased region" description="Low complexity" evidence="1">
    <location>
        <begin position="53"/>
        <end position="65"/>
    </location>
</feature>
<evidence type="ECO:0000313" key="4">
    <source>
        <dbReference type="Proteomes" id="UP000807306"/>
    </source>
</evidence>
<dbReference type="Pfam" id="PF22936">
    <property type="entry name" value="Pol_BBD"/>
    <property type="match status" value="1"/>
</dbReference>
<proteinExistence type="predicted"/>
<feature type="domain" description="Retrovirus-related Pol polyprotein from transposon TNT 1-94-like beta-barrel" evidence="2">
    <location>
        <begin position="201"/>
        <end position="275"/>
    </location>
</feature>
<protein>
    <recommendedName>
        <fullName evidence="2">Retrovirus-related Pol polyprotein from transposon TNT 1-94-like beta-barrel domain-containing protein</fullName>
    </recommendedName>
</protein>
<name>A0A9P6JP52_9AGAR</name>
<dbReference type="Proteomes" id="UP000807306">
    <property type="component" value="Unassembled WGS sequence"/>
</dbReference>